<keyword evidence="1" id="KW-1133">Transmembrane helix</keyword>
<keyword evidence="1" id="KW-0472">Membrane</keyword>
<evidence type="ECO:0000313" key="3">
    <source>
        <dbReference type="Proteomes" id="UP000813461"/>
    </source>
</evidence>
<keyword evidence="1" id="KW-0812">Transmembrane</keyword>
<evidence type="ECO:0000256" key="1">
    <source>
        <dbReference type="SAM" id="Phobius"/>
    </source>
</evidence>
<keyword evidence="3" id="KW-1185">Reference proteome</keyword>
<reference evidence="2" key="1">
    <citation type="journal article" date="2021" name="Nat. Commun.">
        <title>Genetic determinants of endophytism in the Arabidopsis root mycobiome.</title>
        <authorList>
            <person name="Mesny F."/>
            <person name="Miyauchi S."/>
            <person name="Thiergart T."/>
            <person name="Pickel B."/>
            <person name="Atanasova L."/>
            <person name="Karlsson M."/>
            <person name="Huettel B."/>
            <person name="Barry K.W."/>
            <person name="Haridas S."/>
            <person name="Chen C."/>
            <person name="Bauer D."/>
            <person name="Andreopoulos W."/>
            <person name="Pangilinan J."/>
            <person name="LaButti K."/>
            <person name="Riley R."/>
            <person name="Lipzen A."/>
            <person name="Clum A."/>
            <person name="Drula E."/>
            <person name="Henrissat B."/>
            <person name="Kohler A."/>
            <person name="Grigoriev I.V."/>
            <person name="Martin F.M."/>
            <person name="Hacquard S."/>
        </authorList>
    </citation>
    <scope>NUCLEOTIDE SEQUENCE</scope>
    <source>
        <strain evidence="2">MPI-SDFR-AT-0120</strain>
    </source>
</reference>
<organism evidence="2 3">
    <name type="scientific">Paraphoma chrysanthemicola</name>
    <dbReference type="NCBI Taxonomy" id="798071"/>
    <lineage>
        <taxon>Eukaryota</taxon>
        <taxon>Fungi</taxon>
        <taxon>Dikarya</taxon>
        <taxon>Ascomycota</taxon>
        <taxon>Pezizomycotina</taxon>
        <taxon>Dothideomycetes</taxon>
        <taxon>Pleosporomycetidae</taxon>
        <taxon>Pleosporales</taxon>
        <taxon>Pleosporineae</taxon>
        <taxon>Phaeosphaeriaceae</taxon>
        <taxon>Paraphoma</taxon>
    </lineage>
</organism>
<proteinExistence type="predicted"/>
<dbReference type="Proteomes" id="UP000813461">
    <property type="component" value="Unassembled WGS sequence"/>
</dbReference>
<evidence type="ECO:0000313" key="2">
    <source>
        <dbReference type="EMBL" id="KAH7089178.1"/>
    </source>
</evidence>
<comment type="caution">
    <text evidence="2">The sequence shown here is derived from an EMBL/GenBank/DDBJ whole genome shotgun (WGS) entry which is preliminary data.</text>
</comment>
<sequence length="244" mass="27479">MSDCRIYYGHYKFRLFRLHRVLRTLPIDTGIELAGQPNDATLKRSDHEPYPLVGRNSACWQFSTHCCIKIQQIHSSLVDFAAAQLQRIVSHIHNLLSPLASMCEMADIYNNQFNKGERMELEEADDCFYLDPTMPLLEVAVTRPMRYKNDDDGSPPFPTQERSPLTIFFIALNMAILSLLLISTLLFQVPFMICQALPNQNASAAPLQHRAGYLTVTAASIYYETYGSGPLLLFISGANGDANI</sequence>
<gene>
    <name evidence="2" type="ORF">FB567DRAFT_326835</name>
</gene>
<accession>A0A8K0RBQ1</accession>
<feature type="transmembrane region" description="Helical" evidence="1">
    <location>
        <begin position="165"/>
        <end position="187"/>
    </location>
</feature>
<dbReference type="EMBL" id="JAGMVJ010000007">
    <property type="protein sequence ID" value="KAH7089178.1"/>
    <property type="molecule type" value="Genomic_DNA"/>
</dbReference>
<dbReference type="OrthoDB" id="408373at2759"/>
<protein>
    <submittedName>
        <fullName evidence="2">Uncharacterized protein</fullName>
    </submittedName>
</protein>
<dbReference type="AlphaFoldDB" id="A0A8K0RBQ1"/>
<name>A0A8K0RBQ1_9PLEO</name>